<dbReference type="InterPro" id="IPR036259">
    <property type="entry name" value="MFS_trans_sf"/>
</dbReference>
<dbReference type="GO" id="GO:0007040">
    <property type="term" value="P:lysosome organization"/>
    <property type="evidence" value="ECO:0007669"/>
    <property type="project" value="TreeGrafter"/>
</dbReference>
<dbReference type="GO" id="GO:0051453">
    <property type="term" value="P:regulation of intracellular pH"/>
    <property type="evidence" value="ECO:0007669"/>
    <property type="project" value="TreeGrafter"/>
</dbReference>
<feature type="transmembrane region" description="Helical" evidence="7">
    <location>
        <begin position="336"/>
        <end position="357"/>
    </location>
</feature>
<evidence type="ECO:0000256" key="6">
    <source>
        <dbReference type="ARBA" id="ARBA00023136"/>
    </source>
</evidence>
<evidence type="ECO:0000256" key="5">
    <source>
        <dbReference type="ARBA" id="ARBA00022989"/>
    </source>
</evidence>
<keyword evidence="5 7" id="KW-1133">Transmembrane helix</keyword>
<feature type="transmembrane region" description="Helical" evidence="7">
    <location>
        <begin position="194"/>
        <end position="214"/>
    </location>
</feature>
<keyword evidence="3" id="KW-0813">Transport</keyword>
<keyword evidence="4 7" id="KW-0812">Transmembrane</keyword>
<evidence type="ECO:0000313" key="9">
    <source>
        <dbReference type="Proteomes" id="UP001175271"/>
    </source>
</evidence>
<dbReference type="InterPro" id="IPR018460">
    <property type="entry name" value="Battenin_disease_Cln3_subgr"/>
</dbReference>
<evidence type="ECO:0000256" key="2">
    <source>
        <dbReference type="ARBA" id="ARBA00007467"/>
    </source>
</evidence>
<dbReference type="PRINTS" id="PR01315">
    <property type="entry name" value="BATTENIN"/>
</dbReference>
<dbReference type="PANTHER" id="PTHR10981:SF0">
    <property type="entry name" value="BATTENIN"/>
    <property type="match status" value="1"/>
</dbReference>
<dbReference type="InterPro" id="IPR003492">
    <property type="entry name" value="Battenin_disease_Cln3"/>
</dbReference>
<dbReference type="GO" id="GO:0005765">
    <property type="term" value="C:lysosomal membrane"/>
    <property type="evidence" value="ECO:0007669"/>
    <property type="project" value="UniProtKB-SubCell"/>
</dbReference>
<keyword evidence="9" id="KW-1185">Reference proteome</keyword>
<keyword evidence="7" id="KW-0458">Lysosome</keyword>
<evidence type="ECO:0000256" key="1">
    <source>
        <dbReference type="ARBA" id="ARBA00004127"/>
    </source>
</evidence>
<dbReference type="GO" id="GO:0012505">
    <property type="term" value="C:endomembrane system"/>
    <property type="evidence" value="ECO:0007669"/>
    <property type="project" value="UniProtKB-SubCell"/>
</dbReference>
<comment type="caution">
    <text evidence="8">The sequence shown here is derived from an EMBL/GenBank/DDBJ whole genome shotgun (WGS) entry which is preliminary data.</text>
</comment>
<dbReference type="PANTHER" id="PTHR10981">
    <property type="entry name" value="BATTENIN"/>
    <property type="match status" value="1"/>
</dbReference>
<evidence type="ECO:0000256" key="3">
    <source>
        <dbReference type="ARBA" id="ARBA00022448"/>
    </source>
</evidence>
<feature type="transmembrane region" description="Helical" evidence="7">
    <location>
        <begin position="16"/>
        <end position="38"/>
    </location>
</feature>
<feature type="transmembrane region" description="Helical" evidence="7">
    <location>
        <begin position="369"/>
        <end position="388"/>
    </location>
</feature>
<evidence type="ECO:0000313" key="8">
    <source>
        <dbReference type="EMBL" id="KAK0403606.1"/>
    </source>
</evidence>
<comment type="similarity">
    <text evidence="2 7">Belongs to the battenin family.</text>
</comment>
<proteinExistence type="inferred from homology"/>
<dbReference type="SUPFAM" id="SSF103473">
    <property type="entry name" value="MFS general substrate transporter"/>
    <property type="match status" value="1"/>
</dbReference>
<reference evidence="8" key="1">
    <citation type="submission" date="2023-06" db="EMBL/GenBank/DDBJ databases">
        <title>Genomic analysis of the entomopathogenic nematode Steinernema hermaphroditum.</title>
        <authorList>
            <person name="Schwarz E.M."/>
            <person name="Heppert J.K."/>
            <person name="Baniya A."/>
            <person name="Schwartz H.T."/>
            <person name="Tan C.-H."/>
            <person name="Antoshechkin I."/>
            <person name="Sternberg P.W."/>
            <person name="Goodrich-Blair H."/>
            <person name="Dillman A.R."/>
        </authorList>
    </citation>
    <scope>NUCLEOTIDE SEQUENCE</scope>
    <source>
        <strain evidence="8">PS9179</strain>
        <tissue evidence="8">Whole animal</tissue>
    </source>
</reference>
<name>A0AA39LMX1_9BILA</name>
<dbReference type="PIRSF" id="PIRSF015974">
    <property type="entry name" value="CLN3_BTN1"/>
    <property type="match status" value="1"/>
</dbReference>
<dbReference type="Pfam" id="PF02487">
    <property type="entry name" value="CLN3"/>
    <property type="match status" value="1"/>
</dbReference>
<evidence type="ECO:0000256" key="4">
    <source>
        <dbReference type="ARBA" id="ARBA00022692"/>
    </source>
</evidence>
<comment type="subcellular location">
    <subcellularLocation>
        <location evidence="1">Endomembrane system</location>
        <topology evidence="1">Multi-pass membrane protein</topology>
    </subcellularLocation>
    <subcellularLocation>
        <location evidence="7">Lysosome membrane</location>
        <topology evidence="7">Multi-pass membrane protein</topology>
    </subcellularLocation>
</comment>
<accession>A0AA39LMX1</accession>
<evidence type="ECO:0000256" key="7">
    <source>
        <dbReference type="RuleBase" id="RU361113"/>
    </source>
</evidence>
<gene>
    <name evidence="8" type="ORF">QR680_017025</name>
</gene>
<protein>
    <recommendedName>
        <fullName evidence="7">Battenin</fullName>
    </recommendedName>
</protein>
<keyword evidence="6 7" id="KW-0472">Membrane</keyword>
<feature type="transmembrane region" description="Helical" evidence="7">
    <location>
        <begin position="104"/>
        <end position="122"/>
    </location>
</feature>
<dbReference type="AlphaFoldDB" id="A0AA39LMX1"/>
<feature type="transmembrane region" description="Helical" evidence="7">
    <location>
        <begin position="274"/>
        <end position="291"/>
    </location>
</feature>
<sequence length="439" mass="47948">MAIEKKDEERSRVRNLIGYWFLGLCNNFAYIVMLAAAADILDGATSFDDRESAFRANGTALHCIASLRDQKCSPISTGAILLADILPTLIVKTTAPFLIRRVPFGVRHLFIIAGQLIAFVIVSQSTDIVMGLTGVVVASIAVGFGDITYLPLASHFPSYVISTWSSGTGASGLIGSTTYTVLTDSTLGGLSPRTALLMMTAVPILFAVVFWGVLEKPETVHQVDLFAPSTYLVPQDCTPRKVAPCPERPEPIPAKKTSRTDFSLSDKLVMIKPLLKYMVPLAVVYFAEYFINQGLMELVVFDCATGLGMSPRRQYRWYQVLYQIGVFLSRTSISLFLLPIKMLPVLAILQVANAVFFSFEATNRFIPNILIVFGIVLFEGFLGGWSYANTFNAIHTTSTPETREFSMGFATLADAIGIAIAGTLAIPTHNAICTHVIHH</sequence>
<dbReference type="Proteomes" id="UP001175271">
    <property type="component" value="Unassembled WGS sequence"/>
</dbReference>
<feature type="transmembrane region" description="Helical" evidence="7">
    <location>
        <begin position="128"/>
        <end position="152"/>
    </location>
</feature>
<feature type="transmembrane region" description="Helical" evidence="7">
    <location>
        <begin position="408"/>
        <end position="426"/>
    </location>
</feature>
<organism evidence="8 9">
    <name type="scientific">Steinernema hermaphroditum</name>
    <dbReference type="NCBI Taxonomy" id="289476"/>
    <lineage>
        <taxon>Eukaryota</taxon>
        <taxon>Metazoa</taxon>
        <taxon>Ecdysozoa</taxon>
        <taxon>Nematoda</taxon>
        <taxon>Chromadorea</taxon>
        <taxon>Rhabditida</taxon>
        <taxon>Tylenchina</taxon>
        <taxon>Panagrolaimomorpha</taxon>
        <taxon>Strongyloidoidea</taxon>
        <taxon>Steinernematidae</taxon>
        <taxon>Steinernema</taxon>
    </lineage>
</organism>
<dbReference type="EMBL" id="JAUCMV010000004">
    <property type="protein sequence ID" value="KAK0403606.1"/>
    <property type="molecule type" value="Genomic_DNA"/>
</dbReference>